<dbReference type="Proteomes" id="UP001065549">
    <property type="component" value="Unassembled WGS sequence"/>
</dbReference>
<accession>A0A9J6QZ97</accession>
<dbReference type="InterPro" id="IPR009660">
    <property type="entry name" value="Phage_A500_Gp15"/>
</dbReference>
<evidence type="ECO:0000313" key="2">
    <source>
        <dbReference type="Proteomes" id="UP001065549"/>
    </source>
</evidence>
<comment type="caution">
    <text evidence="1">The sequence shown here is derived from an EMBL/GenBank/DDBJ whole genome shotgun (WGS) entry which is preliminary data.</text>
</comment>
<dbReference type="Pfam" id="PF06854">
    <property type="entry name" value="Phage_Gp15"/>
    <property type="match status" value="1"/>
</dbReference>
<protein>
    <submittedName>
        <fullName evidence="1">Bacteriophage Gp15 family protein</fullName>
    </submittedName>
</protein>
<organism evidence="1 2">
    <name type="scientific">Hominibacterium faecale</name>
    <dbReference type="NCBI Taxonomy" id="2839743"/>
    <lineage>
        <taxon>Bacteria</taxon>
        <taxon>Bacillati</taxon>
        <taxon>Bacillota</taxon>
        <taxon>Clostridia</taxon>
        <taxon>Peptostreptococcales</taxon>
        <taxon>Anaerovoracaceae</taxon>
        <taxon>Hominibacterium</taxon>
    </lineage>
</organism>
<keyword evidence="2" id="KW-1185">Reference proteome</keyword>
<dbReference type="EMBL" id="JAOSHN010000014">
    <property type="protein sequence ID" value="MCU7380854.1"/>
    <property type="molecule type" value="Genomic_DNA"/>
</dbReference>
<evidence type="ECO:0000313" key="1">
    <source>
        <dbReference type="EMBL" id="MCU7380854.1"/>
    </source>
</evidence>
<gene>
    <name evidence="1" type="ORF">OBO34_21300</name>
</gene>
<name>A0A9J6QZ97_9FIRM</name>
<reference evidence="1" key="1">
    <citation type="submission" date="2022-09" db="EMBL/GenBank/DDBJ databases">
        <title>Culturomic study of gut microbiota in children with autism spectrum disorder.</title>
        <authorList>
            <person name="Efimov B.A."/>
            <person name="Chaplin A.V."/>
            <person name="Sokolova S.R."/>
            <person name="Pikina A.P."/>
            <person name="Korzhanova M."/>
            <person name="Belova V."/>
            <person name="Korostin D."/>
        </authorList>
    </citation>
    <scope>NUCLEOTIDE SEQUENCE</scope>
    <source>
        <strain evidence="1">ASD5510</strain>
    </source>
</reference>
<sequence>MISLKTKGLPNAIEVNGQLFFIKTDFRVWITFHERMRQYMQGDTDGYKELFDGPAPWASEAVIKVLCAFYDTPCELPRTTKSGGRVIDFDLDADRIFAAFLQAYGIDLTTEDLHWHKFSALLAALPDDTLMCKVIGWRSYDGKEKDILKLKQAWALPLTISEEEREAMEEFNSLFG</sequence>
<dbReference type="AlphaFoldDB" id="A0A9J6QZ97"/>
<dbReference type="RefSeq" id="WP_269478849.1">
    <property type="nucleotide sequence ID" value="NZ_JAOSHN010000014.1"/>
</dbReference>
<proteinExistence type="predicted"/>